<keyword evidence="9 11" id="KW-0456">Lyase</keyword>
<dbReference type="GO" id="GO:0046872">
    <property type="term" value="F:metal ion binding"/>
    <property type="evidence" value="ECO:0007669"/>
    <property type="project" value="UniProtKB-UniRule"/>
</dbReference>
<sequence>MGIFDIIGPVMIGPSSSHTAGAARIGKIAREILNDEPVSAEITLYGSFATTGKGHGTDKALVAGLMGYAPDSGTIRDAITTAEERGLSVSFQASSLDMGHPNVAEIKMKGKSGKMATVVGRSLGGGRVMITEIDGFPVEITGEEYTLLTNHNDVPGIVADVGKILAEEHVNISNMRVFRKGKGTEAVMIIHSDQKVPESVICKIKEGNKNINSVMTLDII</sequence>
<evidence type="ECO:0000256" key="6">
    <source>
        <dbReference type="ARBA" id="ARBA00022723"/>
    </source>
</evidence>
<reference evidence="14" key="1">
    <citation type="submission" date="2020-04" db="EMBL/GenBank/DDBJ databases">
        <title>Deep metagenomics examines the oral microbiome during advanced dental caries in children, revealing novel taxa and co-occurrences with host molecules.</title>
        <authorList>
            <person name="Baker J.L."/>
            <person name="Morton J.T."/>
            <person name="Dinis M."/>
            <person name="Alvarez R."/>
            <person name="Tran N.C."/>
            <person name="Knight R."/>
            <person name="Edlund A."/>
        </authorList>
    </citation>
    <scope>NUCLEOTIDE SEQUENCE</scope>
    <source>
        <strain evidence="14">JCVI_32_bin.14</strain>
    </source>
</reference>
<evidence type="ECO:0000259" key="13">
    <source>
        <dbReference type="PROSITE" id="PS51671"/>
    </source>
</evidence>
<evidence type="ECO:0000256" key="8">
    <source>
        <dbReference type="ARBA" id="ARBA00023014"/>
    </source>
</evidence>
<dbReference type="PIRSF" id="PIRSF036692">
    <property type="entry name" value="SDH_B"/>
    <property type="match status" value="1"/>
</dbReference>
<dbReference type="GO" id="GO:0006094">
    <property type="term" value="P:gluconeogenesis"/>
    <property type="evidence" value="ECO:0007669"/>
    <property type="project" value="UniProtKB-UniRule"/>
</dbReference>
<proteinExistence type="inferred from homology"/>
<keyword evidence="5 11" id="KW-0004">4Fe-4S</keyword>
<dbReference type="InterPro" id="IPR005131">
    <property type="entry name" value="Ser_deHydtase_bsu"/>
</dbReference>
<dbReference type="SUPFAM" id="SSF143548">
    <property type="entry name" value="Serine metabolism enzymes domain"/>
    <property type="match status" value="1"/>
</dbReference>
<evidence type="ECO:0000256" key="11">
    <source>
        <dbReference type="PIRNR" id="PIRNR036692"/>
    </source>
</evidence>
<accession>A0A930B7N0</accession>
<comment type="catalytic activity">
    <reaction evidence="10 11 12">
        <text>L-serine = pyruvate + NH4(+)</text>
        <dbReference type="Rhea" id="RHEA:19169"/>
        <dbReference type="ChEBI" id="CHEBI:15361"/>
        <dbReference type="ChEBI" id="CHEBI:28938"/>
        <dbReference type="ChEBI" id="CHEBI:33384"/>
        <dbReference type="EC" id="4.3.1.17"/>
    </reaction>
</comment>
<dbReference type="PANTHER" id="PTHR30182">
    <property type="entry name" value="L-SERINE DEHYDRATASE"/>
    <property type="match status" value="1"/>
</dbReference>
<name>A0A930B7N0_9FIRM</name>
<evidence type="ECO:0000313" key="15">
    <source>
        <dbReference type="Proteomes" id="UP000757890"/>
    </source>
</evidence>
<dbReference type="NCBIfam" id="TIGR00719">
    <property type="entry name" value="sda_beta"/>
    <property type="match status" value="1"/>
</dbReference>
<keyword evidence="8 11" id="KW-0411">Iron-sulfur</keyword>
<evidence type="ECO:0000256" key="4">
    <source>
        <dbReference type="ARBA" id="ARBA00022432"/>
    </source>
</evidence>
<dbReference type="SUPFAM" id="SSF55021">
    <property type="entry name" value="ACT-like"/>
    <property type="match status" value="1"/>
</dbReference>
<dbReference type="PROSITE" id="PS51671">
    <property type="entry name" value="ACT"/>
    <property type="match status" value="1"/>
</dbReference>
<dbReference type="InterPro" id="IPR029009">
    <property type="entry name" value="ASB_dom_sf"/>
</dbReference>
<comment type="cofactor">
    <cofactor evidence="1 12">
        <name>[4Fe-4S] cluster</name>
        <dbReference type="ChEBI" id="CHEBI:49883"/>
    </cofactor>
</comment>
<keyword evidence="6 11" id="KW-0479">Metal-binding</keyword>
<dbReference type="GO" id="GO:0003941">
    <property type="term" value="F:L-serine ammonia-lyase activity"/>
    <property type="evidence" value="ECO:0007669"/>
    <property type="project" value="UniProtKB-UniRule"/>
</dbReference>
<keyword evidence="4 11" id="KW-0312">Gluconeogenesis</keyword>
<gene>
    <name evidence="14" type="primary">sdaAB</name>
    <name evidence="14" type="ORF">HXL70_02900</name>
</gene>
<dbReference type="InterPro" id="IPR045865">
    <property type="entry name" value="ACT-like_dom_sf"/>
</dbReference>
<comment type="caution">
    <text evidence="14">The sequence shown here is derived from an EMBL/GenBank/DDBJ whole genome shotgun (WGS) entry which is preliminary data.</text>
</comment>
<organism evidence="14 15">
    <name type="scientific">Dialister invisus</name>
    <dbReference type="NCBI Taxonomy" id="218538"/>
    <lineage>
        <taxon>Bacteria</taxon>
        <taxon>Bacillati</taxon>
        <taxon>Bacillota</taxon>
        <taxon>Negativicutes</taxon>
        <taxon>Veillonellales</taxon>
        <taxon>Veillonellaceae</taxon>
        <taxon>Dialister</taxon>
    </lineage>
</organism>
<keyword evidence="7 11" id="KW-0408">Iron</keyword>
<evidence type="ECO:0000256" key="1">
    <source>
        <dbReference type="ARBA" id="ARBA00001966"/>
    </source>
</evidence>
<protein>
    <recommendedName>
        <fullName evidence="11">L-serine deaminase</fullName>
    </recommendedName>
</protein>
<dbReference type="Gene3D" id="3.30.70.260">
    <property type="match status" value="1"/>
</dbReference>
<evidence type="ECO:0000313" key="14">
    <source>
        <dbReference type="EMBL" id="MBF1128975.1"/>
    </source>
</evidence>
<evidence type="ECO:0000256" key="5">
    <source>
        <dbReference type="ARBA" id="ARBA00022485"/>
    </source>
</evidence>
<dbReference type="AlphaFoldDB" id="A0A930B7N0"/>
<dbReference type="InterPro" id="IPR002912">
    <property type="entry name" value="ACT_dom"/>
</dbReference>
<evidence type="ECO:0000256" key="7">
    <source>
        <dbReference type="ARBA" id="ARBA00023004"/>
    </source>
</evidence>
<dbReference type="PANTHER" id="PTHR30182:SF12">
    <property type="entry name" value="L-SERINE DEHYDRATASE, BETA CHAIN-RELATED"/>
    <property type="match status" value="1"/>
</dbReference>
<evidence type="ECO:0000256" key="2">
    <source>
        <dbReference type="ARBA" id="ARBA00004742"/>
    </source>
</evidence>
<dbReference type="Gene3D" id="3.30.1330.90">
    <property type="entry name" value="D-3-phosphoglycerate dehydrogenase, domain 3"/>
    <property type="match status" value="1"/>
</dbReference>
<evidence type="ECO:0000256" key="12">
    <source>
        <dbReference type="RuleBase" id="RU366059"/>
    </source>
</evidence>
<evidence type="ECO:0000256" key="10">
    <source>
        <dbReference type="ARBA" id="ARBA00049406"/>
    </source>
</evidence>
<dbReference type="Proteomes" id="UP000757890">
    <property type="component" value="Unassembled WGS sequence"/>
</dbReference>
<dbReference type="InterPro" id="IPR051318">
    <property type="entry name" value="Fe-S_L-Ser"/>
</dbReference>
<dbReference type="EMBL" id="JABZMK010000007">
    <property type="protein sequence ID" value="MBF1128975.1"/>
    <property type="molecule type" value="Genomic_DNA"/>
</dbReference>
<dbReference type="GO" id="GO:0051539">
    <property type="term" value="F:4 iron, 4 sulfur cluster binding"/>
    <property type="evidence" value="ECO:0007669"/>
    <property type="project" value="UniProtKB-UniRule"/>
</dbReference>
<evidence type="ECO:0000256" key="9">
    <source>
        <dbReference type="ARBA" id="ARBA00023239"/>
    </source>
</evidence>
<dbReference type="CDD" id="cd04903">
    <property type="entry name" value="ACT_LSD"/>
    <property type="match status" value="1"/>
</dbReference>
<dbReference type="Pfam" id="PF01842">
    <property type="entry name" value="ACT"/>
    <property type="match status" value="1"/>
</dbReference>
<dbReference type="Pfam" id="PF03315">
    <property type="entry name" value="SDH_beta"/>
    <property type="match status" value="1"/>
</dbReference>
<comment type="similarity">
    <text evidence="3 11 12">Belongs to the iron-sulfur dependent L-serine dehydratase family.</text>
</comment>
<feature type="domain" description="ACT" evidence="13">
    <location>
        <begin position="146"/>
        <end position="220"/>
    </location>
</feature>
<dbReference type="InterPro" id="IPR004643">
    <property type="entry name" value="Fe-S_L-Ser_bsu"/>
</dbReference>
<dbReference type="FunFam" id="3.30.70.260:FF:000008">
    <property type="entry name" value="D-3-phosphoglycerate dehydrogenase, chloroplastic"/>
    <property type="match status" value="1"/>
</dbReference>
<evidence type="ECO:0000256" key="3">
    <source>
        <dbReference type="ARBA" id="ARBA00008636"/>
    </source>
</evidence>
<comment type="pathway">
    <text evidence="2 11">Carbohydrate biosynthesis; gluconeogenesis.</text>
</comment>